<protein>
    <submittedName>
        <fullName evidence="2">NAD-dependent epimerase/dehydratase family protein</fullName>
    </submittedName>
</protein>
<dbReference type="InterPro" id="IPR001509">
    <property type="entry name" value="Epimerase_deHydtase"/>
</dbReference>
<organism evidence="2 3">
    <name type="scientific">Candidatus Nitrohelix vancouverensis</name>
    <dbReference type="NCBI Taxonomy" id="2705534"/>
    <lineage>
        <taxon>Bacteria</taxon>
        <taxon>Pseudomonadati</taxon>
        <taxon>Nitrospinota/Tectimicrobiota group</taxon>
        <taxon>Nitrospinota</taxon>
        <taxon>Nitrospinia</taxon>
        <taxon>Nitrospinales</taxon>
        <taxon>Nitrospinaceae</taxon>
        <taxon>Candidatus Nitrohelix</taxon>
    </lineage>
</organism>
<dbReference type="AlphaFoldDB" id="A0A7T0C1U6"/>
<dbReference type="PANTHER" id="PTHR43245">
    <property type="entry name" value="BIFUNCTIONAL POLYMYXIN RESISTANCE PROTEIN ARNA"/>
    <property type="match status" value="1"/>
</dbReference>
<dbReference type="KEGG" id="nva:G3M78_06295"/>
<dbReference type="EMBL" id="CP048620">
    <property type="protein sequence ID" value="QPJ65019.1"/>
    <property type="molecule type" value="Genomic_DNA"/>
</dbReference>
<evidence type="ECO:0000259" key="1">
    <source>
        <dbReference type="Pfam" id="PF01370"/>
    </source>
</evidence>
<sequence>MKILLTGASGGLGSALLSRLLEVPDLKVRALIHKTPVNDTRVETAHGDMEDEASLREATQGIDTVVHLAALTHSPNRSAYFKINEYGTERLIEACRASGVRRFIYISSRAVNPNGGAYSESKSKAEALTMRSGLRWLILRPGEVFGEGDDPVRKLALWVKRSCCVPVIRRPSPRLSPVYIDDVVDAMFEAVLRDDVENLCLTLAGREAMDWESLVDRLSAFFGKRPVKVPVTKTMLRFAASLFTLAGRPGLVPDQIPRLFSEKEEDVALAQEHLNYKPRSLEEGLRILFPA</sequence>
<dbReference type="InterPro" id="IPR050177">
    <property type="entry name" value="Lipid_A_modif_metabolic_enz"/>
</dbReference>
<proteinExistence type="predicted"/>
<dbReference type="Pfam" id="PF01370">
    <property type="entry name" value="Epimerase"/>
    <property type="match status" value="1"/>
</dbReference>
<dbReference type="Proteomes" id="UP000594464">
    <property type="component" value="Chromosome"/>
</dbReference>
<dbReference type="InterPro" id="IPR036291">
    <property type="entry name" value="NAD(P)-bd_dom_sf"/>
</dbReference>
<feature type="domain" description="NAD-dependent epimerase/dehydratase" evidence="1">
    <location>
        <begin position="3"/>
        <end position="193"/>
    </location>
</feature>
<evidence type="ECO:0000313" key="2">
    <source>
        <dbReference type="EMBL" id="QPJ65019.1"/>
    </source>
</evidence>
<gene>
    <name evidence="2" type="ORF">G3M78_06295</name>
</gene>
<reference evidence="3" key="1">
    <citation type="submission" date="2020-02" db="EMBL/GenBank/DDBJ databases">
        <title>Genomic and physiological characterization of two novel Nitrospinaceae genera.</title>
        <authorList>
            <person name="Mueller A.J."/>
            <person name="Jung M.-Y."/>
            <person name="Strachan C.R."/>
            <person name="Herbold C.W."/>
            <person name="Kirkegaard R.H."/>
            <person name="Daims H."/>
        </authorList>
    </citation>
    <scope>NUCLEOTIDE SEQUENCE [LARGE SCALE GENOMIC DNA]</scope>
</reference>
<name>A0A7T0C1U6_9BACT</name>
<accession>A0A7T0C1U6</accession>
<dbReference type="SUPFAM" id="SSF51735">
    <property type="entry name" value="NAD(P)-binding Rossmann-fold domains"/>
    <property type="match status" value="1"/>
</dbReference>
<evidence type="ECO:0000313" key="3">
    <source>
        <dbReference type="Proteomes" id="UP000594464"/>
    </source>
</evidence>
<dbReference type="Gene3D" id="3.40.50.720">
    <property type="entry name" value="NAD(P)-binding Rossmann-like Domain"/>
    <property type="match status" value="1"/>
</dbReference>